<dbReference type="AlphaFoldDB" id="A0A395I5K9"/>
<sequence length="558" mass="60343">MAPSQSSEPISDEYESASHHSASDSESDVESDNDGGVTLEQAERAPKRRRLSESSTDSYTAAAPTPAPLPTLPSRIKRKEDVAKEVAAKQADDNPVLIKDALAAGLEDARSSFTGLKVAPWLVGSLTTMAVRRPTAIQRACIPEILAGRDCIGGSRTGSGKTIAFAVPMLQKWAEDPFGIFGLVLTPTRELALQIYEQIKAISAPQSMKPLLITGGTDMRSQALALSQRPHVVIATPGRLADHIHTSGADTIRGLSRVRMVVLDEADRLLSPGPGSMLPDVETCFSAVPPAAERQTLLFTATLTPEVRALQSMSTSPSSSSPQNTNTPTTSSAPTKPPIFVTEISVENKAAIPPTLHQTYLQVPLTHREAFLHVLLSTELNNPKPTIIFTNTTATADLLERMLRRLGHRCTSLHSRLPQSERNANLARFRASAARILVATDVASRGLDIPSVELVVNYDVPRNPDDYVHRVGRTARAGRKGEAVTLVGQRDVALVLAIEDRVGRKMVEWEEVGVSVETRVVRDGVLKLVGEAKREAAGEIDEGRDVLGRRRNKLVKVR</sequence>
<evidence type="ECO:0000256" key="4">
    <source>
        <dbReference type="ARBA" id="ARBA00022806"/>
    </source>
</evidence>
<dbReference type="GO" id="GO:0005524">
    <property type="term" value="F:ATP binding"/>
    <property type="evidence" value="ECO:0007669"/>
    <property type="project" value="UniProtKB-KW"/>
</dbReference>
<evidence type="ECO:0000256" key="8">
    <source>
        <dbReference type="RuleBase" id="RU000492"/>
    </source>
</evidence>
<dbReference type="OrthoDB" id="10261904at2759"/>
<feature type="compositionally biased region" description="Low complexity" evidence="9">
    <location>
        <begin position="312"/>
        <end position="334"/>
    </location>
</feature>
<keyword evidence="6" id="KW-0694">RNA-binding</keyword>
<dbReference type="PANTHER" id="PTHR47959:SF24">
    <property type="entry name" value="ATP-DEPENDENT RNA HELICASE"/>
    <property type="match status" value="1"/>
</dbReference>
<dbReference type="Gene3D" id="3.40.50.300">
    <property type="entry name" value="P-loop containing nucleotide triphosphate hydrolases"/>
    <property type="match status" value="2"/>
</dbReference>
<dbReference type="STRING" id="1450537.A0A395I5K9"/>
<dbReference type="EC" id="3.6.4.13" evidence="1"/>
<evidence type="ECO:0000256" key="7">
    <source>
        <dbReference type="ARBA" id="ARBA00047984"/>
    </source>
</evidence>
<dbReference type="InterPro" id="IPR014001">
    <property type="entry name" value="Helicase_ATP-bd"/>
</dbReference>
<comment type="similarity">
    <text evidence="8">Belongs to the DEAD box helicase family.</text>
</comment>
<feature type="domain" description="Helicase ATP-binding" evidence="10">
    <location>
        <begin position="142"/>
        <end position="321"/>
    </location>
</feature>
<dbReference type="SMART" id="SM00487">
    <property type="entry name" value="DEXDc"/>
    <property type="match status" value="1"/>
</dbReference>
<evidence type="ECO:0000256" key="1">
    <source>
        <dbReference type="ARBA" id="ARBA00012552"/>
    </source>
</evidence>
<reference evidence="12 13" key="1">
    <citation type="submission" date="2018-02" db="EMBL/GenBank/DDBJ databases">
        <title>The genomes of Aspergillus section Nigri reveals drivers in fungal speciation.</title>
        <authorList>
            <consortium name="DOE Joint Genome Institute"/>
            <person name="Vesth T.C."/>
            <person name="Nybo J."/>
            <person name="Theobald S."/>
            <person name="Brandl J."/>
            <person name="Frisvad J.C."/>
            <person name="Nielsen K.F."/>
            <person name="Lyhne E.K."/>
            <person name="Kogle M.E."/>
            <person name="Kuo A."/>
            <person name="Riley R."/>
            <person name="Clum A."/>
            <person name="Nolan M."/>
            <person name="Lipzen A."/>
            <person name="Salamov A."/>
            <person name="Henrissat B."/>
            <person name="Wiebenga A."/>
            <person name="De vries R.P."/>
            <person name="Grigoriev I.V."/>
            <person name="Mortensen U.H."/>
            <person name="Andersen M.R."/>
            <person name="Baker S.E."/>
        </authorList>
    </citation>
    <scope>NUCLEOTIDE SEQUENCE [LARGE SCALE GENOMIC DNA]</scope>
    <source>
        <strain evidence="12 13">CBS 101889</strain>
    </source>
</reference>
<feature type="domain" description="Helicase C-terminal" evidence="11">
    <location>
        <begin position="370"/>
        <end position="520"/>
    </location>
</feature>
<proteinExistence type="inferred from homology"/>
<dbReference type="RefSeq" id="XP_025554645.1">
    <property type="nucleotide sequence ID" value="XM_025693434.1"/>
</dbReference>
<keyword evidence="4 8" id="KW-0347">Helicase</keyword>
<dbReference type="SMART" id="SM00490">
    <property type="entry name" value="HELICc"/>
    <property type="match status" value="1"/>
</dbReference>
<dbReference type="PANTHER" id="PTHR47959">
    <property type="entry name" value="ATP-DEPENDENT RNA HELICASE RHLE-RELATED"/>
    <property type="match status" value="1"/>
</dbReference>
<evidence type="ECO:0000259" key="10">
    <source>
        <dbReference type="PROSITE" id="PS51192"/>
    </source>
</evidence>
<organism evidence="12 13">
    <name type="scientific">Aspergillus homomorphus (strain CBS 101889)</name>
    <dbReference type="NCBI Taxonomy" id="1450537"/>
    <lineage>
        <taxon>Eukaryota</taxon>
        <taxon>Fungi</taxon>
        <taxon>Dikarya</taxon>
        <taxon>Ascomycota</taxon>
        <taxon>Pezizomycotina</taxon>
        <taxon>Eurotiomycetes</taxon>
        <taxon>Eurotiomycetidae</taxon>
        <taxon>Eurotiales</taxon>
        <taxon>Aspergillaceae</taxon>
        <taxon>Aspergillus</taxon>
        <taxon>Aspergillus subgen. Circumdati</taxon>
    </lineage>
</organism>
<dbReference type="InterPro" id="IPR011545">
    <property type="entry name" value="DEAD/DEAH_box_helicase_dom"/>
</dbReference>
<dbReference type="PROSITE" id="PS51194">
    <property type="entry name" value="HELICASE_CTER"/>
    <property type="match status" value="1"/>
</dbReference>
<keyword evidence="3 8" id="KW-0378">Hydrolase</keyword>
<evidence type="ECO:0000313" key="12">
    <source>
        <dbReference type="EMBL" id="RAL15491.1"/>
    </source>
</evidence>
<keyword evidence="5 8" id="KW-0067">ATP-binding</keyword>
<dbReference type="EMBL" id="KZ824271">
    <property type="protein sequence ID" value="RAL15491.1"/>
    <property type="molecule type" value="Genomic_DNA"/>
</dbReference>
<dbReference type="InterPro" id="IPR027417">
    <property type="entry name" value="P-loop_NTPase"/>
</dbReference>
<dbReference type="PROSITE" id="PS51192">
    <property type="entry name" value="HELICASE_ATP_BIND_1"/>
    <property type="match status" value="1"/>
</dbReference>
<dbReference type="GO" id="GO:0016787">
    <property type="term" value="F:hydrolase activity"/>
    <property type="evidence" value="ECO:0007669"/>
    <property type="project" value="UniProtKB-KW"/>
</dbReference>
<dbReference type="VEuPathDB" id="FungiDB:BO97DRAFT_384697"/>
<accession>A0A395I5K9</accession>
<dbReference type="SUPFAM" id="SSF52540">
    <property type="entry name" value="P-loop containing nucleoside triphosphate hydrolases"/>
    <property type="match status" value="1"/>
</dbReference>
<name>A0A395I5K9_ASPHC</name>
<dbReference type="PROSITE" id="PS00039">
    <property type="entry name" value="DEAD_ATP_HELICASE"/>
    <property type="match status" value="1"/>
</dbReference>
<evidence type="ECO:0000256" key="5">
    <source>
        <dbReference type="ARBA" id="ARBA00022840"/>
    </source>
</evidence>
<evidence type="ECO:0000256" key="6">
    <source>
        <dbReference type="ARBA" id="ARBA00022884"/>
    </source>
</evidence>
<dbReference type="GeneID" id="37197723"/>
<dbReference type="GO" id="GO:0003724">
    <property type="term" value="F:RNA helicase activity"/>
    <property type="evidence" value="ECO:0007669"/>
    <property type="project" value="UniProtKB-EC"/>
</dbReference>
<keyword evidence="2 8" id="KW-0547">Nucleotide-binding</keyword>
<dbReference type="GO" id="GO:0005829">
    <property type="term" value="C:cytosol"/>
    <property type="evidence" value="ECO:0007669"/>
    <property type="project" value="TreeGrafter"/>
</dbReference>
<dbReference type="Proteomes" id="UP000248961">
    <property type="component" value="Unassembled WGS sequence"/>
</dbReference>
<dbReference type="GO" id="GO:0003723">
    <property type="term" value="F:RNA binding"/>
    <property type="evidence" value="ECO:0007669"/>
    <property type="project" value="UniProtKB-KW"/>
</dbReference>
<feature type="region of interest" description="Disordered" evidence="9">
    <location>
        <begin position="310"/>
        <end position="337"/>
    </location>
</feature>
<comment type="catalytic activity">
    <reaction evidence="7">
        <text>ATP + H2O = ADP + phosphate + H(+)</text>
        <dbReference type="Rhea" id="RHEA:13065"/>
        <dbReference type="ChEBI" id="CHEBI:15377"/>
        <dbReference type="ChEBI" id="CHEBI:15378"/>
        <dbReference type="ChEBI" id="CHEBI:30616"/>
        <dbReference type="ChEBI" id="CHEBI:43474"/>
        <dbReference type="ChEBI" id="CHEBI:456216"/>
        <dbReference type="EC" id="3.6.4.13"/>
    </reaction>
</comment>
<dbReference type="Pfam" id="PF00271">
    <property type="entry name" value="Helicase_C"/>
    <property type="match status" value="1"/>
</dbReference>
<dbReference type="CDD" id="cd18787">
    <property type="entry name" value="SF2_C_DEAD"/>
    <property type="match status" value="1"/>
</dbReference>
<evidence type="ECO:0000256" key="3">
    <source>
        <dbReference type="ARBA" id="ARBA00022801"/>
    </source>
</evidence>
<feature type="region of interest" description="Disordered" evidence="9">
    <location>
        <begin position="1"/>
        <end position="75"/>
    </location>
</feature>
<evidence type="ECO:0000256" key="9">
    <source>
        <dbReference type="SAM" id="MobiDB-lite"/>
    </source>
</evidence>
<keyword evidence="13" id="KW-1185">Reference proteome</keyword>
<dbReference type="InterPro" id="IPR000629">
    <property type="entry name" value="RNA-helicase_DEAD-box_CS"/>
</dbReference>
<evidence type="ECO:0000313" key="13">
    <source>
        <dbReference type="Proteomes" id="UP000248961"/>
    </source>
</evidence>
<protein>
    <recommendedName>
        <fullName evidence="1">RNA helicase</fullName>
        <ecNumber evidence="1">3.6.4.13</ecNumber>
    </recommendedName>
</protein>
<dbReference type="InterPro" id="IPR001650">
    <property type="entry name" value="Helicase_C-like"/>
</dbReference>
<dbReference type="Pfam" id="PF00270">
    <property type="entry name" value="DEAD"/>
    <property type="match status" value="1"/>
</dbReference>
<dbReference type="InterPro" id="IPR050079">
    <property type="entry name" value="DEAD_box_RNA_helicase"/>
</dbReference>
<gene>
    <name evidence="12" type="ORF">BO97DRAFT_384697</name>
</gene>
<evidence type="ECO:0000256" key="2">
    <source>
        <dbReference type="ARBA" id="ARBA00022741"/>
    </source>
</evidence>
<evidence type="ECO:0000259" key="11">
    <source>
        <dbReference type="PROSITE" id="PS51194"/>
    </source>
</evidence>
<dbReference type="CDD" id="cd17955">
    <property type="entry name" value="DEADc_DDX49"/>
    <property type="match status" value="1"/>
</dbReference>